<keyword evidence="6 10" id="KW-0812">Transmembrane</keyword>
<feature type="transmembrane region" description="Helical" evidence="10">
    <location>
        <begin position="106"/>
        <end position="127"/>
    </location>
</feature>
<feature type="transmembrane region" description="Helical" evidence="10">
    <location>
        <begin position="177"/>
        <end position="197"/>
    </location>
</feature>
<evidence type="ECO:0000256" key="3">
    <source>
        <dbReference type="ARBA" id="ARBA00018997"/>
    </source>
</evidence>
<dbReference type="PIRSF" id="PIRSF016933">
    <property type="entry name" value="PrsW"/>
    <property type="match status" value="1"/>
</dbReference>
<accession>A0A1F8EBD5</accession>
<evidence type="ECO:0000256" key="1">
    <source>
        <dbReference type="ARBA" id="ARBA00004651"/>
    </source>
</evidence>
<dbReference type="GO" id="GO:0005886">
    <property type="term" value="C:plasma membrane"/>
    <property type="evidence" value="ECO:0007669"/>
    <property type="project" value="UniProtKB-SubCell"/>
</dbReference>
<evidence type="ECO:0000256" key="7">
    <source>
        <dbReference type="ARBA" id="ARBA00022801"/>
    </source>
</evidence>
<sequence length="249" mass="27713">MTAGLLVALGLLPSLIWMFFFYRQDCHPEPKYLITKTFLMGIIISPLAVLLQLGFKQIDSWTPFNTLIAQGSLFFLWAAFAEEFIKYYAVRTIALTDSAFDEPVDAVIYMIVAGLGFAAIENILYLFTSIVSNGTQTTLLLWGMRSVGATLLHALSSGIIGYFLALSWFFQNHRKKLLFVGLAVGTLFHFSFNAFLANADNQFRGLMLSVGLLCVMAFLVFLLFVKIKERSSSAIPRLSVATEKEISSA</sequence>
<protein>
    <recommendedName>
        <fullName evidence="3">Protease PrsW</fullName>
    </recommendedName>
</protein>
<gene>
    <name evidence="11" type="ORF">A2735_03585</name>
</gene>
<comment type="subcellular location">
    <subcellularLocation>
        <location evidence="1">Cell membrane</location>
        <topology evidence="1">Multi-pass membrane protein</topology>
    </subcellularLocation>
</comment>
<comment type="similarity">
    <text evidence="2">Belongs to the protease PrsW family.</text>
</comment>
<dbReference type="GO" id="GO:0008233">
    <property type="term" value="F:peptidase activity"/>
    <property type="evidence" value="ECO:0007669"/>
    <property type="project" value="UniProtKB-KW"/>
</dbReference>
<evidence type="ECO:0000256" key="5">
    <source>
        <dbReference type="ARBA" id="ARBA00022670"/>
    </source>
</evidence>
<evidence type="ECO:0000256" key="8">
    <source>
        <dbReference type="ARBA" id="ARBA00022989"/>
    </source>
</evidence>
<dbReference type="GO" id="GO:0006508">
    <property type="term" value="P:proteolysis"/>
    <property type="evidence" value="ECO:0007669"/>
    <property type="project" value="UniProtKB-KW"/>
</dbReference>
<name>A0A1F8EBD5_9BACT</name>
<dbReference type="InterPro" id="IPR026898">
    <property type="entry name" value="PrsW"/>
</dbReference>
<dbReference type="PANTHER" id="PTHR36844">
    <property type="entry name" value="PROTEASE PRSW"/>
    <property type="match status" value="1"/>
</dbReference>
<keyword evidence="9 10" id="KW-0472">Membrane</keyword>
<keyword evidence="5" id="KW-0645">Protease</keyword>
<dbReference type="STRING" id="1802660.A2735_03585"/>
<dbReference type="Pfam" id="PF13367">
    <property type="entry name" value="PrsW-protease"/>
    <property type="match status" value="1"/>
</dbReference>
<dbReference type="PANTHER" id="PTHR36844:SF1">
    <property type="entry name" value="PROTEASE PRSW"/>
    <property type="match status" value="1"/>
</dbReference>
<reference evidence="11 12" key="1">
    <citation type="journal article" date="2016" name="Nat. Commun.">
        <title>Thousands of microbial genomes shed light on interconnected biogeochemical processes in an aquifer system.</title>
        <authorList>
            <person name="Anantharaman K."/>
            <person name="Brown C.T."/>
            <person name="Hug L.A."/>
            <person name="Sharon I."/>
            <person name="Castelle C.J."/>
            <person name="Probst A.J."/>
            <person name="Thomas B.C."/>
            <person name="Singh A."/>
            <person name="Wilkins M.J."/>
            <person name="Karaoz U."/>
            <person name="Brodie E.L."/>
            <person name="Williams K.H."/>
            <person name="Hubbard S.S."/>
            <person name="Banfield J.F."/>
        </authorList>
    </citation>
    <scope>NUCLEOTIDE SEQUENCE [LARGE SCALE GENOMIC DNA]</scope>
</reference>
<organism evidence="11 12">
    <name type="scientific">Candidatus Yanofskybacteria bacterium RIFCSPHIGHO2_01_FULL_41_21</name>
    <dbReference type="NCBI Taxonomy" id="1802660"/>
    <lineage>
        <taxon>Bacteria</taxon>
        <taxon>Candidatus Yanofskyibacteriota</taxon>
    </lineage>
</organism>
<evidence type="ECO:0000256" key="4">
    <source>
        <dbReference type="ARBA" id="ARBA00022475"/>
    </source>
</evidence>
<proteinExistence type="inferred from homology"/>
<evidence type="ECO:0000313" key="11">
    <source>
        <dbReference type="EMBL" id="OGM97659.1"/>
    </source>
</evidence>
<comment type="caution">
    <text evidence="11">The sequence shown here is derived from an EMBL/GenBank/DDBJ whole genome shotgun (WGS) entry which is preliminary data.</text>
</comment>
<evidence type="ECO:0000256" key="9">
    <source>
        <dbReference type="ARBA" id="ARBA00023136"/>
    </source>
</evidence>
<feature type="transmembrane region" description="Helical" evidence="10">
    <location>
        <begin position="67"/>
        <end position="85"/>
    </location>
</feature>
<feature type="transmembrane region" description="Helical" evidence="10">
    <location>
        <begin position="147"/>
        <end position="170"/>
    </location>
</feature>
<keyword evidence="7" id="KW-0378">Hydrolase</keyword>
<keyword evidence="4" id="KW-1003">Cell membrane</keyword>
<evidence type="ECO:0000256" key="10">
    <source>
        <dbReference type="SAM" id="Phobius"/>
    </source>
</evidence>
<evidence type="ECO:0000256" key="6">
    <source>
        <dbReference type="ARBA" id="ARBA00022692"/>
    </source>
</evidence>
<evidence type="ECO:0000313" key="12">
    <source>
        <dbReference type="Proteomes" id="UP000178520"/>
    </source>
</evidence>
<dbReference type="Proteomes" id="UP000178520">
    <property type="component" value="Unassembled WGS sequence"/>
</dbReference>
<evidence type="ECO:0000256" key="2">
    <source>
        <dbReference type="ARBA" id="ARBA00009165"/>
    </source>
</evidence>
<keyword evidence="8 10" id="KW-1133">Transmembrane helix</keyword>
<dbReference type="InterPro" id="IPR023596">
    <property type="entry name" value="Peptidase_PrsW_arch/bac"/>
</dbReference>
<dbReference type="AlphaFoldDB" id="A0A1F8EBD5"/>
<dbReference type="EMBL" id="MGJA01000010">
    <property type="protein sequence ID" value="OGM97659.1"/>
    <property type="molecule type" value="Genomic_DNA"/>
</dbReference>
<feature type="transmembrane region" description="Helical" evidence="10">
    <location>
        <begin position="6"/>
        <end position="22"/>
    </location>
</feature>
<feature type="transmembrane region" description="Helical" evidence="10">
    <location>
        <begin position="203"/>
        <end position="225"/>
    </location>
</feature>
<feature type="transmembrane region" description="Helical" evidence="10">
    <location>
        <begin position="34"/>
        <end position="55"/>
    </location>
</feature>